<organism evidence="1 2">
    <name type="scientific">Cetraspora pellucida</name>
    <dbReference type="NCBI Taxonomy" id="1433469"/>
    <lineage>
        <taxon>Eukaryota</taxon>
        <taxon>Fungi</taxon>
        <taxon>Fungi incertae sedis</taxon>
        <taxon>Mucoromycota</taxon>
        <taxon>Glomeromycotina</taxon>
        <taxon>Glomeromycetes</taxon>
        <taxon>Diversisporales</taxon>
        <taxon>Gigasporaceae</taxon>
        <taxon>Cetraspora</taxon>
    </lineage>
</organism>
<evidence type="ECO:0000313" key="2">
    <source>
        <dbReference type="Proteomes" id="UP000789366"/>
    </source>
</evidence>
<sequence>PEGRGRGRKQSSRKSVIGHFEYSSDSARSKSRKSTSDGESIIYSSPAASLHSSFHEEQTDWNEINHYDLEINQKNIIIGKQTAEIEQLKEKIAELEKLNNEKNKRIERLCEDNVEAASSAFWY</sequence>
<comment type="caution">
    <text evidence="1">The sequence shown here is derived from an EMBL/GenBank/DDBJ whole genome shotgun (WGS) entry which is preliminary data.</text>
</comment>
<feature type="non-terminal residue" evidence="1">
    <location>
        <position position="1"/>
    </location>
</feature>
<reference evidence="1" key="1">
    <citation type="submission" date="2021-06" db="EMBL/GenBank/DDBJ databases">
        <authorList>
            <person name="Kallberg Y."/>
            <person name="Tangrot J."/>
            <person name="Rosling A."/>
        </authorList>
    </citation>
    <scope>NUCLEOTIDE SEQUENCE</scope>
    <source>
        <strain evidence="1">28 12/20/2015</strain>
    </source>
</reference>
<name>A0ACA9RFP8_9GLOM</name>
<dbReference type="Proteomes" id="UP000789366">
    <property type="component" value="Unassembled WGS sequence"/>
</dbReference>
<keyword evidence="2" id="KW-1185">Reference proteome</keyword>
<accession>A0ACA9RFP8</accession>
<protein>
    <submittedName>
        <fullName evidence="1">16227_t:CDS:1</fullName>
    </submittedName>
</protein>
<evidence type="ECO:0000313" key="1">
    <source>
        <dbReference type="EMBL" id="CAG8790893.1"/>
    </source>
</evidence>
<gene>
    <name evidence="1" type="ORF">SPELUC_LOCUS17220</name>
</gene>
<dbReference type="EMBL" id="CAJVPW010068990">
    <property type="protein sequence ID" value="CAG8790893.1"/>
    <property type="molecule type" value="Genomic_DNA"/>
</dbReference>
<proteinExistence type="predicted"/>